<evidence type="ECO:0000256" key="6">
    <source>
        <dbReference type="ARBA" id="ARBA00022840"/>
    </source>
</evidence>
<keyword evidence="5" id="KW-0547">Nucleotide-binding</keyword>
<dbReference type="Proteomes" id="UP001159427">
    <property type="component" value="Unassembled WGS sequence"/>
</dbReference>
<dbReference type="Pfam" id="PF00005">
    <property type="entry name" value="ABC_tran"/>
    <property type="match status" value="1"/>
</dbReference>
<comment type="subcellular location">
    <subcellularLocation>
        <location evidence="1">Membrane</location>
        <topology evidence="1">Multi-pass membrane protein</topology>
    </subcellularLocation>
</comment>
<organism evidence="13 14">
    <name type="scientific">Porites evermanni</name>
    <dbReference type="NCBI Taxonomy" id="104178"/>
    <lineage>
        <taxon>Eukaryota</taxon>
        <taxon>Metazoa</taxon>
        <taxon>Cnidaria</taxon>
        <taxon>Anthozoa</taxon>
        <taxon>Hexacorallia</taxon>
        <taxon>Scleractinia</taxon>
        <taxon>Fungiina</taxon>
        <taxon>Poritidae</taxon>
        <taxon>Porites</taxon>
    </lineage>
</organism>
<dbReference type="CDD" id="cd18580">
    <property type="entry name" value="ABC_6TM_ABCC_D2"/>
    <property type="match status" value="1"/>
</dbReference>
<evidence type="ECO:0000256" key="1">
    <source>
        <dbReference type="ARBA" id="ARBA00004141"/>
    </source>
</evidence>
<feature type="transmembrane region" description="Helical" evidence="10">
    <location>
        <begin position="944"/>
        <end position="964"/>
    </location>
</feature>
<dbReference type="PANTHER" id="PTHR24223:SF456">
    <property type="entry name" value="MULTIDRUG RESISTANCE-ASSOCIATED PROTEIN LETHAL(2)03659"/>
    <property type="match status" value="1"/>
</dbReference>
<feature type="transmembrane region" description="Helical" evidence="10">
    <location>
        <begin position="857"/>
        <end position="877"/>
    </location>
</feature>
<dbReference type="Gene3D" id="3.40.50.300">
    <property type="entry name" value="P-loop containing nucleotide triphosphate hydrolases"/>
    <property type="match status" value="2"/>
</dbReference>
<evidence type="ECO:0000313" key="13">
    <source>
        <dbReference type="EMBL" id="CAH3015451.1"/>
    </source>
</evidence>
<evidence type="ECO:0000256" key="2">
    <source>
        <dbReference type="ARBA" id="ARBA00009726"/>
    </source>
</evidence>
<dbReference type="CDD" id="cd18579">
    <property type="entry name" value="ABC_6TM_ABCC_D1"/>
    <property type="match status" value="1"/>
</dbReference>
<keyword evidence="6" id="KW-0067">ATP-binding</keyword>
<feature type="domain" description="ABC transmembrane type-1" evidence="12">
    <location>
        <begin position="764"/>
        <end position="996"/>
    </location>
</feature>
<keyword evidence="3" id="KW-0813">Transport</keyword>
<dbReference type="Gene3D" id="1.20.1560.10">
    <property type="entry name" value="ABC transporter type 1, transmembrane domain"/>
    <property type="match status" value="2"/>
</dbReference>
<keyword evidence="7 10" id="KW-1133">Transmembrane helix</keyword>
<evidence type="ECO:0000259" key="12">
    <source>
        <dbReference type="PROSITE" id="PS50929"/>
    </source>
</evidence>
<protein>
    <submittedName>
        <fullName evidence="13">Uncharacterized protein</fullName>
    </submittedName>
</protein>
<feature type="transmembrane region" description="Helical" evidence="10">
    <location>
        <begin position="101"/>
        <end position="121"/>
    </location>
</feature>
<dbReference type="Pfam" id="PF00664">
    <property type="entry name" value="ABC_membrane"/>
    <property type="match status" value="2"/>
</dbReference>
<dbReference type="EMBL" id="CALNXI010000024">
    <property type="protein sequence ID" value="CAH3015451.1"/>
    <property type="molecule type" value="Genomic_DNA"/>
</dbReference>
<feature type="transmembrane region" description="Helical" evidence="10">
    <location>
        <begin position="244"/>
        <end position="261"/>
    </location>
</feature>
<dbReference type="SUPFAM" id="SSF52540">
    <property type="entry name" value="P-loop containing nucleoside triphosphate hydrolases"/>
    <property type="match status" value="2"/>
</dbReference>
<feature type="transmembrane region" description="Helical" evidence="10">
    <location>
        <begin position="214"/>
        <end position="238"/>
    </location>
</feature>
<evidence type="ECO:0000259" key="11">
    <source>
        <dbReference type="PROSITE" id="PS50893"/>
    </source>
</evidence>
<sequence>MSRNGGRNIYSRILEEETGNKVQDVPLRTTCTFGWVTSRLGLNQKSCDEFVPGQHSTCQNSENMRRAWIKREREAFSRETDPQLWKAVLSFISGEEYMREFLLLVIIASARILQPTMFAAVLSSEPVMLYGSPLPWICAVTAGYWLAVSSEGLARSHYSFFTHLTSTSVKSGLSGLLYEKVLRLKETDLADYTTSHLINLISKDLEPIDQCSQLVPFLLTAPVELVVFSILLSALIGWESVMGIVYMLVCTLLRCGIGRVYRKLRQHTVFFMDHRLRLLSEILSGIRAIKINAWEGVFKRLIKDIRRKELHHIKRKALVLGSLLSVQHAVPIISSLVSIATLSLRGKDLNAINMFLIILTMYILDSSCGESFVKGVEALVRTLARLRRIEQFLLLDFPVNSFVENTTRRPEHRLNRRGRSHSHSDNVTHHSGISPSDKSPYLSLRSVCCEGEYGLTDIELNYITCSFEGPQLVTITGPPKAGAGTSLLLGAILKEVPLIQGSVVHDGKIVYAGQKPWIFSGTLRENILFGDPYNEERFLAVITACKLKEDIAVLPSAENTYIGEGGSELTLGQRQRINLARAAYSTASIILLDDPVSHVGTLLENQIFDDCIEGFLAPRLKLLVTRRELFLARSPRVLFMTNGIIVREGSFAKIKEAGDDLSWLTNSDNEKESEEKAFNEPQSKRTQSVDKDPDSDETNENEGFTVYLTYAKQAGFFPLLLVIGLILVPAPGAILAALGLWFARIAGLSLENQQDLVHFHTATVLVGAFLLLLLIRASFLFLCGLRSSKRIHKKAISSLLKAPVQLFEPDKQGKLLKTFSKDVECLDEKLPLDILRFLHSVIEHIAAVIIIKITTPWAILAAVPAAIILLLLGRYYLCLERRARNLESRSLNLFLTHFSDTIAGAVTIRAYQKEINFENEFYRLYDQYTTAVCMRSAAEQWLALRHLLVTSLFMCLATVIVIFTSDITLVALSLTYDRQLVVGIALIPILFTDIEQGMASTARLFSYFDLHPEVGYDNITNTPEDWPSKGSVSVSDGIMAYTPGRRMSFQTLTLYMAPGEKILVIGERNANKIYLVDNMLLLNESRQEVLVDEIALKLVNLQKARRVFSVVQREPFVFTASLRTNLDPEGIHEDKKLWSALEAVQMKDYVQQLPRQLDYIMTQPSFFTYSQLVLSAIARVLLQMRRIVIFDEIMSNVNLSTLRMIRNVLKKQLGYCTVITVEYKPISLETVLCHDRVVVMEGGRIVEMDDPRALLERQDSLLSAFLIQS</sequence>
<keyword evidence="14" id="KW-1185">Reference proteome</keyword>
<evidence type="ECO:0000256" key="7">
    <source>
        <dbReference type="ARBA" id="ARBA00022989"/>
    </source>
</evidence>
<evidence type="ECO:0000256" key="8">
    <source>
        <dbReference type="ARBA" id="ARBA00023136"/>
    </source>
</evidence>
<dbReference type="InterPro" id="IPR050173">
    <property type="entry name" value="ABC_transporter_C-like"/>
</dbReference>
<comment type="caution">
    <text evidence="13">The sequence shown here is derived from an EMBL/GenBank/DDBJ whole genome shotgun (WGS) entry which is preliminary data.</text>
</comment>
<proteinExistence type="inferred from homology"/>
<feature type="transmembrane region" description="Helical" evidence="10">
    <location>
        <begin position="317"/>
        <end position="342"/>
    </location>
</feature>
<dbReference type="InterPro" id="IPR044726">
    <property type="entry name" value="ABCC_6TM_D2"/>
</dbReference>
<feature type="transmembrane region" description="Helical" evidence="10">
    <location>
        <begin position="762"/>
        <end position="785"/>
    </location>
</feature>
<comment type="similarity">
    <text evidence="2">Belongs to the ABC transporter superfamily. ABCC family. Conjugate transporter (TC 3.A.1.208) subfamily.</text>
</comment>
<dbReference type="SUPFAM" id="SSF90123">
    <property type="entry name" value="ABC transporter transmembrane region"/>
    <property type="match status" value="2"/>
</dbReference>
<feature type="region of interest" description="Disordered" evidence="9">
    <location>
        <begin position="665"/>
        <end position="700"/>
    </location>
</feature>
<evidence type="ECO:0000256" key="5">
    <source>
        <dbReference type="ARBA" id="ARBA00022741"/>
    </source>
</evidence>
<feature type="region of interest" description="Disordered" evidence="9">
    <location>
        <begin position="408"/>
        <end position="437"/>
    </location>
</feature>
<reference evidence="13 14" key="1">
    <citation type="submission" date="2022-05" db="EMBL/GenBank/DDBJ databases">
        <authorList>
            <consortium name="Genoscope - CEA"/>
            <person name="William W."/>
        </authorList>
    </citation>
    <scope>NUCLEOTIDE SEQUENCE [LARGE SCALE GENOMIC DNA]</scope>
</reference>
<dbReference type="PROSITE" id="PS50893">
    <property type="entry name" value="ABC_TRANSPORTER_2"/>
    <property type="match status" value="2"/>
</dbReference>
<feature type="domain" description="ABC transporter" evidence="11">
    <location>
        <begin position="1032"/>
        <end position="1267"/>
    </location>
</feature>
<dbReference type="InterPro" id="IPR027417">
    <property type="entry name" value="P-loop_NTPase"/>
</dbReference>
<evidence type="ECO:0000256" key="3">
    <source>
        <dbReference type="ARBA" id="ARBA00022448"/>
    </source>
</evidence>
<evidence type="ECO:0000313" key="14">
    <source>
        <dbReference type="Proteomes" id="UP001159427"/>
    </source>
</evidence>
<feature type="transmembrane region" description="Helical" evidence="10">
    <location>
        <begin position="127"/>
        <end position="147"/>
    </location>
</feature>
<keyword evidence="4 10" id="KW-0812">Transmembrane</keyword>
<name>A0ABN8LEE4_9CNID</name>
<dbReference type="InterPro" id="IPR036640">
    <property type="entry name" value="ABC1_TM_sf"/>
</dbReference>
<dbReference type="InterPro" id="IPR044746">
    <property type="entry name" value="ABCC_6TM_D1"/>
</dbReference>
<accession>A0ABN8LEE4</accession>
<feature type="domain" description="ABC transmembrane type-1" evidence="12">
    <location>
        <begin position="101"/>
        <end position="364"/>
    </location>
</feature>
<dbReference type="InterPro" id="IPR003439">
    <property type="entry name" value="ABC_transporter-like_ATP-bd"/>
</dbReference>
<keyword evidence="8 10" id="KW-0472">Membrane</keyword>
<dbReference type="PANTHER" id="PTHR24223">
    <property type="entry name" value="ATP-BINDING CASSETTE SUB-FAMILY C"/>
    <property type="match status" value="1"/>
</dbReference>
<evidence type="ECO:0000256" key="10">
    <source>
        <dbReference type="SAM" id="Phobius"/>
    </source>
</evidence>
<evidence type="ECO:0000256" key="4">
    <source>
        <dbReference type="ARBA" id="ARBA00022692"/>
    </source>
</evidence>
<feature type="domain" description="ABC transporter" evidence="11">
    <location>
        <begin position="442"/>
        <end position="667"/>
    </location>
</feature>
<dbReference type="InterPro" id="IPR011527">
    <property type="entry name" value="ABC1_TM_dom"/>
</dbReference>
<feature type="compositionally biased region" description="Basic and acidic residues" evidence="9">
    <location>
        <begin position="668"/>
        <end position="678"/>
    </location>
</feature>
<dbReference type="PROSITE" id="PS50929">
    <property type="entry name" value="ABC_TM1F"/>
    <property type="match status" value="2"/>
</dbReference>
<feature type="transmembrane region" description="Helical" evidence="10">
    <location>
        <begin position="716"/>
        <end position="742"/>
    </location>
</feature>
<gene>
    <name evidence="13" type="ORF">PEVE_00017410</name>
</gene>
<evidence type="ECO:0000256" key="9">
    <source>
        <dbReference type="SAM" id="MobiDB-lite"/>
    </source>
</evidence>